<evidence type="ECO:0000259" key="2">
    <source>
        <dbReference type="Pfam" id="PF00899"/>
    </source>
</evidence>
<dbReference type="InterPro" id="IPR035985">
    <property type="entry name" value="Ubiquitin-activating_enz"/>
</dbReference>
<gene>
    <name evidence="3" type="primary">moeB</name>
    <name evidence="3" type="ORF">CA54_30380</name>
</gene>
<feature type="domain" description="THIF-type NAD/FAD binding fold" evidence="2">
    <location>
        <begin position="48"/>
        <end position="276"/>
    </location>
</feature>
<dbReference type="GO" id="GO:0005737">
    <property type="term" value="C:cytoplasm"/>
    <property type="evidence" value="ECO:0007669"/>
    <property type="project" value="TreeGrafter"/>
</dbReference>
<dbReference type="RefSeq" id="WP_231963064.1">
    <property type="nucleotide sequence ID" value="NZ_SJPP01000001.1"/>
</dbReference>
<dbReference type="Pfam" id="PF00899">
    <property type="entry name" value="ThiF"/>
    <property type="match status" value="1"/>
</dbReference>
<dbReference type="EC" id="2.7.7.80" evidence="3"/>
<proteinExistence type="predicted"/>
<dbReference type="EMBL" id="SJPP01000001">
    <property type="protein sequence ID" value="TWU14195.1"/>
    <property type="molecule type" value="Genomic_DNA"/>
</dbReference>
<sequence length="284" mass="31218">MEKNTFDTHIPQPPALPGGRAAQHEHSPPPSIMIKSQPLTDEERATYQWQMWTPGFGEAGQEKLRGASVLVSRVGGLGSVVAYELAAAGIGKLVLAHAGNVKHSDLNRQLLMTHDWLGKPRVESATQRLLELNPRLEIEPIGENISEENAQRIVAQADVIVDCAPLFEERFAMNRQALAQRKPLIECAMYELEGQITTIIPGKTPCLRCLHPEPPPAWKREFPVFGAVSGTVGCMGAMEAIKVISGLGEPLAGRMVTYDLRDMTFRRRNLLRNPTCADCGNIGR</sequence>
<dbReference type="PANTHER" id="PTHR10953">
    <property type="entry name" value="UBIQUITIN-ACTIVATING ENZYME E1"/>
    <property type="match status" value="1"/>
</dbReference>
<comment type="caution">
    <text evidence="3">The sequence shown here is derived from an EMBL/GenBank/DDBJ whole genome shotgun (WGS) entry which is preliminary data.</text>
</comment>
<evidence type="ECO:0000313" key="4">
    <source>
        <dbReference type="Proteomes" id="UP000320735"/>
    </source>
</evidence>
<dbReference type="InterPro" id="IPR000594">
    <property type="entry name" value="ThiF_NAD_FAD-bd"/>
</dbReference>
<organism evidence="3 4">
    <name type="scientific">Symmachiella macrocystis</name>
    <dbReference type="NCBI Taxonomy" id="2527985"/>
    <lineage>
        <taxon>Bacteria</taxon>
        <taxon>Pseudomonadati</taxon>
        <taxon>Planctomycetota</taxon>
        <taxon>Planctomycetia</taxon>
        <taxon>Planctomycetales</taxon>
        <taxon>Planctomycetaceae</taxon>
        <taxon>Symmachiella</taxon>
    </lineage>
</organism>
<evidence type="ECO:0000256" key="1">
    <source>
        <dbReference type="SAM" id="MobiDB-lite"/>
    </source>
</evidence>
<dbReference type="Proteomes" id="UP000320735">
    <property type="component" value="Unassembled WGS sequence"/>
</dbReference>
<keyword evidence="4" id="KW-1185">Reference proteome</keyword>
<dbReference type="CDD" id="cd00757">
    <property type="entry name" value="ThiF_MoeB_HesA_family"/>
    <property type="match status" value="1"/>
</dbReference>
<dbReference type="Gene3D" id="3.40.50.720">
    <property type="entry name" value="NAD(P)-binding Rossmann-like Domain"/>
    <property type="match status" value="1"/>
</dbReference>
<dbReference type="InterPro" id="IPR045886">
    <property type="entry name" value="ThiF/MoeB/HesA"/>
</dbReference>
<keyword evidence="3" id="KW-0548">Nucleotidyltransferase</keyword>
<dbReference type="GO" id="GO:0008641">
    <property type="term" value="F:ubiquitin-like modifier activating enzyme activity"/>
    <property type="evidence" value="ECO:0007669"/>
    <property type="project" value="InterPro"/>
</dbReference>
<dbReference type="GO" id="GO:0004792">
    <property type="term" value="F:thiosulfate-cyanide sulfurtransferase activity"/>
    <property type="evidence" value="ECO:0007669"/>
    <property type="project" value="TreeGrafter"/>
</dbReference>
<evidence type="ECO:0000313" key="3">
    <source>
        <dbReference type="EMBL" id="TWU14195.1"/>
    </source>
</evidence>
<accession>A0A5C6BQ98</accession>
<protein>
    <submittedName>
        <fullName evidence="3">Molybdopterin-synthase adenylyltransferase</fullName>
        <ecNumber evidence="3">2.7.7.80</ecNumber>
    </submittedName>
</protein>
<keyword evidence="3" id="KW-0808">Transferase</keyword>
<dbReference type="AlphaFoldDB" id="A0A5C6BQ98"/>
<dbReference type="PANTHER" id="PTHR10953:SF102">
    <property type="entry name" value="ADENYLYLTRANSFERASE AND SULFURTRANSFERASE MOCS3"/>
    <property type="match status" value="1"/>
</dbReference>
<dbReference type="GO" id="GO:0061605">
    <property type="term" value="F:molybdopterin-synthase adenylyltransferase activity"/>
    <property type="evidence" value="ECO:0007669"/>
    <property type="project" value="UniProtKB-EC"/>
</dbReference>
<name>A0A5C6BQ98_9PLAN</name>
<reference evidence="3 4" key="1">
    <citation type="submission" date="2019-02" db="EMBL/GenBank/DDBJ databases">
        <title>Deep-cultivation of Planctomycetes and their phenomic and genomic characterization uncovers novel biology.</title>
        <authorList>
            <person name="Wiegand S."/>
            <person name="Jogler M."/>
            <person name="Boedeker C."/>
            <person name="Pinto D."/>
            <person name="Vollmers J."/>
            <person name="Rivas-Marin E."/>
            <person name="Kohn T."/>
            <person name="Peeters S.H."/>
            <person name="Heuer A."/>
            <person name="Rast P."/>
            <person name="Oberbeckmann S."/>
            <person name="Bunk B."/>
            <person name="Jeske O."/>
            <person name="Meyerdierks A."/>
            <person name="Storesund J.E."/>
            <person name="Kallscheuer N."/>
            <person name="Luecker S."/>
            <person name="Lage O.M."/>
            <person name="Pohl T."/>
            <person name="Merkel B.J."/>
            <person name="Hornburger P."/>
            <person name="Mueller R.-W."/>
            <person name="Bruemmer F."/>
            <person name="Labrenz M."/>
            <person name="Spormann A.M."/>
            <person name="Op Den Camp H."/>
            <person name="Overmann J."/>
            <person name="Amann R."/>
            <person name="Jetten M.S.M."/>
            <person name="Mascher T."/>
            <person name="Medema M.H."/>
            <person name="Devos D.P."/>
            <person name="Kaster A.-K."/>
            <person name="Ovreas L."/>
            <person name="Rohde M."/>
            <person name="Galperin M.Y."/>
            <person name="Jogler C."/>
        </authorList>
    </citation>
    <scope>NUCLEOTIDE SEQUENCE [LARGE SCALE GENOMIC DNA]</scope>
    <source>
        <strain evidence="3 4">CA54</strain>
    </source>
</reference>
<dbReference type="SUPFAM" id="SSF69572">
    <property type="entry name" value="Activating enzymes of the ubiquitin-like proteins"/>
    <property type="match status" value="1"/>
</dbReference>
<feature type="region of interest" description="Disordered" evidence="1">
    <location>
        <begin position="1"/>
        <end position="35"/>
    </location>
</feature>